<keyword evidence="1" id="KW-0812">Transmembrane</keyword>
<sequence>MSYIRQIIQYLKGTASHLGTTKNLIREVVLAVMTAVGTYLVLHFVMPTEPSQVDGLKEVFQTTIRTQRQADSLETFIQLQQKQQVIDSLQYKIRQYEERDSLRANGELTTLEAMRTLIGTIKGKNRK</sequence>
<proteinExistence type="predicted"/>
<name>A0ABW0IL71_9BACT</name>
<gene>
    <name evidence="2" type="ORF">ACFPMF_27665</name>
</gene>
<feature type="transmembrane region" description="Helical" evidence="1">
    <location>
        <begin position="28"/>
        <end position="46"/>
    </location>
</feature>
<keyword evidence="1" id="KW-0472">Membrane</keyword>
<evidence type="ECO:0000313" key="3">
    <source>
        <dbReference type="Proteomes" id="UP001596106"/>
    </source>
</evidence>
<evidence type="ECO:0000313" key="2">
    <source>
        <dbReference type="EMBL" id="MFC5413130.1"/>
    </source>
</evidence>
<dbReference type="EMBL" id="JBHSMA010000021">
    <property type="protein sequence ID" value="MFC5413130.1"/>
    <property type="molecule type" value="Genomic_DNA"/>
</dbReference>
<keyword evidence="3" id="KW-1185">Reference proteome</keyword>
<keyword evidence="1" id="KW-1133">Transmembrane helix</keyword>
<evidence type="ECO:0000256" key="1">
    <source>
        <dbReference type="SAM" id="Phobius"/>
    </source>
</evidence>
<dbReference type="Proteomes" id="UP001596106">
    <property type="component" value="Unassembled WGS sequence"/>
</dbReference>
<organism evidence="2 3">
    <name type="scientific">Larkinella bovis</name>
    <dbReference type="NCBI Taxonomy" id="683041"/>
    <lineage>
        <taxon>Bacteria</taxon>
        <taxon>Pseudomonadati</taxon>
        <taxon>Bacteroidota</taxon>
        <taxon>Cytophagia</taxon>
        <taxon>Cytophagales</taxon>
        <taxon>Spirosomataceae</taxon>
        <taxon>Larkinella</taxon>
    </lineage>
</organism>
<dbReference type="RefSeq" id="WP_379851357.1">
    <property type="nucleotide sequence ID" value="NZ_JBHSMA010000021.1"/>
</dbReference>
<reference evidence="3" key="1">
    <citation type="journal article" date="2019" name="Int. J. Syst. Evol. Microbiol.">
        <title>The Global Catalogue of Microorganisms (GCM) 10K type strain sequencing project: providing services to taxonomists for standard genome sequencing and annotation.</title>
        <authorList>
            <consortium name="The Broad Institute Genomics Platform"/>
            <consortium name="The Broad Institute Genome Sequencing Center for Infectious Disease"/>
            <person name="Wu L."/>
            <person name="Ma J."/>
        </authorList>
    </citation>
    <scope>NUCLEOTIDE SEQUENCE [LARGE SCALE GENOMIC DNA]</scope>
    <source>
        <strain evidence="3">CCUG 55250</strain>
    </source>
</reference>
<comment type="caution">
    <text evidence="2">The sequence shown here is derived from an EMBL/GenBank/DDBJ whole genome shotgun (WGS) entry which is preliminary data.</text>
</comment>
<protein>
    <submittedName>
        <fullName evidence="2">Uncharacterized protein</fullName>
    </submittedName>
</protein>
<accession>A0ABW0IL71</accession>